<evidence type="ECO:0000313" key="2">
    <source>
        <dbReference type="EMBL" id="OAA44511.1"/>
    </source>
</evidence>
<organism evidence="2 3">
    <name type="scientific">Beauveria brongniartii RCEF 3172</name>
    <dbReference type="NCBI Taxonomy" id="1081107"/>
    <lineage>
        <taxon>Eukaryota</taxon>
        <taxon>Fungi</taxon>
        <taxon>Dikarya</taxon>
        <taxon>Ascomycota</taxon>
        <taxon>Pezizomycotina</taxon>
        <taxon>Sordariomycetes</taxon>
        <taxon>Hypocreomycetidae</taxon>
        <taxon>Hypocreales</taxon>
        <taxon>Cordycipitaceae</taxon>
        <taxon>Beauveria</taxon>
        <taxon>Beauveria brongniartii</taxon>
    </lineage>
</organism>
<feature type="compositionally biased region" description="Polar residues" evidence="1">
    <location>
        <begin position="75"/>
        <end position="91"/>
    </location>
</feature>
<reference evidence="2 3" key="1">
    <citation type="journal article" date="2016" name="Genome Biol. Evol.">
        <title>Divergent and convergent evolution of fungal pathogenicity.</title>
        <authorList>
            <person name="Shang Y."/>
            <person name="Xiao G."/>
            <person name="Zheng P."/>
            <person name="Cen K."/>
            <person name="Zhan S."/>
            <person name="Wang C."/>
        </authorList>
    </citation>
    <scope>NUCLEOTIDE SEQUENCE [LARGE SCALE GENOMIC DNA]</scope>
    <source>
        <strain evidence="2 3">RCEF 3172</strain>
    </source>
</reference>
<feature type="region of interest" description="Disordered" evidence="1">
    <location>
        <begin position="74"/>
        <end position="110"/>
    </location>
</feature>
<proteinExistence type="predicted"/>
<evidence type="ECO:0000313" key="3">
    <source>
        <dbReference type="Proteomes" id="UP000076863"/>
    </source>
</evidence>
<comment type="caution">
    <text evidence="2">The sequence shown here is derived from an EMBL/GenBank/DDBJ whole genome shotgun (WGS) entry which is preliminary data.</text>
</comment>
<dbReference type="AlphaFoldDB" id="A0A167EWY2"/>
<keyword evidence="3" id="KW-1185">Reference proteome</keyword>
<sequence length="149" mass="16484">MPQIRQHDEQAAQRHITFESAMAAKLSRPELVLSSSTGGWPSDSSRSRNNDVAPSRGNYCDSICALAHILEPRQADSTNAGSQSTSSNGSQPGAAEGQRPRDIIDSHAPPQHYNMYGRAVAQYFLGLFIDERPRERDPYDGRDVPRFDL</sequence>
<feature type="compositionally biased region" description="Low complexity" evidence="1">
    <location>
        <begin position="34"/>
        <end position="44"/>
    </location>
</feature>
<name>A0A167EWY2_9HYPO</name>
<evidence type="ECO:0000256" key="1">
    <source>
        <dbReference type="SAM" id="MobiDB-lite"/>
    </source>
</evidence>
<accession>A0A167EWY2</accession>
<gene>
    <name evidence="2" type="ORF">BBO_03994</name>
</gene>
<protein>
    <submittedName>
        <fullName evidence="2">Uncharacterized protein</fullName>
    </submittedName>
</protein>
<feature type="region of interest" description="Disordered" evidence="1">
    <location>
        <begin position="29"/>
        <end position="54"/>
    </location>
</feature>
<dbReference type="EMBL" id="AZHA01000010">
    <property type="protein sequence ID" value="OAA44511.1"/>
    <property type="molecule type" value="Genomic_DNA"/>
</dbReference>
<dbReference type="Proteomes" id="UP000076863">
    <property type="component" value="Unassembled WGS sequence"/>
</dbReference>